<dbReference type="EMBL" id="JAAARO010000001">
    <property type="protein sequence ID" value="KAF5752537.1"/>
    <property type="molecule type" value="Genomic_DNA"/>
</dbReference>
<dbReference type="SUPFAM" id="SSF52058">
    <property type="entry name" value="L domain-like"/>
    <property type="match status" value="1"/>
</dbReference>
<dbReference type="PANTHER" id="PTHR34081:SF1">
    <property type="entry name" value="MALECTIN, LEUCINE-RICH REPEAT DOMAIN, L DOMAIN-LIKE PROTEIN-RELATED"/>
    <property type="match status" value="1"/>
</dbReference>
<dbReference type="AlphaFoldDB" id="A0A7J7E1S4"/>
<keyword evidence="1" id="KW-0472">Membrane</keyword>
<name>A0A7J7E1S4_TRIWF</name>
<evidence type="ECO:0000313" key="4">
    <source>
        <dbReference type="Proteomes" id="UP000593562"/>
    </source>
</evidence>
<dbReference type="FunFam" id="2.60.120.430:FF:000004">
    <property type="entry name" value="Putative leucine-rich repeat receptor-like serine/threonine-protein kinase"/>
    <property type="match status" value="1"/>
</dbReference>
<dbReference type="PANTHER" id="PTHR34081">
    <property type="entry name" value="MALECTIN DOMAIN-CONTAINING PROTEIN"/>
    <property type="match status" value="1"/>
</dbReference>
<keyword evidence="1" id="KW-0812">Transmembrane</keyword>
<accession>A0A7J7E1S4</accession>
<feature type="transmembrane region" description="Helical" evidence="1">
    <location>
        <begin position="349"/>
        <end position="372"/>
    </location>
</feature>
<feature type="domain" description="Malectin" evidence="2">
    <location>
        <begin position="147"/>
        <end position="333"/>
    </location>
</feature>
<dbReference type="InterPro" id="IPR021720">
    <property type="entry name" value="Malectin_dom"/>
</dbReference>
<dbReference type="Proteomes" id="UP000593562">
    <property type="component" value="Unassembled WGS sequence"/>
</dbReference>
<organism evidence="3 4">
    <name type="scientific">Tripterygium wilfordii</name>
    <name type="common">Thunder God vine</name>
    <dbReference type="NCBI Taxonomy" id="458696"/>
    <lineage>
        <taxon>Eukaryota</taxon>
        <taxon>Viridiplantae</taxon>
        <taxon>Streptophyta</taxon>
        <taxon>Embryophyta</taxon>
        <taxon>Tracheophyta</taxon>
        <taxon>Spermatophyta</taxon>
        <taxon>Magnoliopsida</taxon>
        <taxon>eudicotyledons</taxon>
        <taxon>Gunneridae</taxon>
        <taxon>Pentapetalae</taxon>
        <taxon>rosids</taxon>
        <taxon>fabids</taxon>
        <taxon>Celastrales</taxon>
        <taxon>Celastraceae</taxon>
        <taxon>Tripterygium</taxon>
    </lineage>
</organism>
<comment type="caution">
    <text evidence="3">The sequence shown here is derived from an EMBL/GenBank/DDBJ whole genome shotgun (WGS) entry which is preliminary data.</text>
</comment>
<dbReference type="Gene3D" id="2.60.120.430">
    <property type="entry name" value="Galactose-binding lectin"/>
    <property type="match status" value="1"/>
</dbReference>
<dbReference type="InterPro" id="IPR032675">
    <property type="entry name" value="LRR_dom_sf"/>
</dbReference>
<dbReference type="InParanoid" id="A0A7J7E1S4"/>
<keyword evidence="4" id="KW-1185">Reference proteome</keyword>
<dbReference type="InterPro" id="IPR001611">
    <property type="entry name" value="Leu-rich_rpt"/>
</dbReference>
<dbReference type="Gene3D" id="3.80.10.10">
    <property type="entry name" value="Ribonuclease Inhibitor"/>
    <property type="match status" value="1"/>
</dbReference>
<keyword evidence="1" id="KW-1133">Transmembrane helix</keyword>
<gene>
    <name evidence="3" type="ORF">HS088_TW01G00452</name>
</gene>
<dbReference type="Pfam" id="PF13855">
    <property type="entry name" value="LRR_8"/>
    <property type="match status" value="1"/>
</dbReference>
<sequence length="420" mass="46381">MPDFFQSWKQLRKLEIQSSGLEGPISSSISSLINLTDLRISDLHGAGSKFPLLGNMKNMTSLMLRNCNISGVIPTFISEMPVLKILDLSFNKLDGPIPKLEGLTKMEKLYLTSNFLSGSIPDWIKNKDIKCVAECLDKRPCQKVRYSFHINCGGRATTIGDINYEGDEYMGGPAHYIPMGEDWVTSSTGHFWDTNITSTSTAYVAHNVSLLTMKNAELYQTARLSPLSLTYYMRCLANGSFTVKLHYAEIIIRDNRSFYSLGRRIFDVYIQGKLVSKDFDIKKEAKGVDKEVIHVVKGVFVTNGTLEIRFLWAGKGATMIPSIGTYGPLISALSVESEFKPPSKGKSEIFFLAGSIALVLLLILIMLGALWWKGCLGGSTSREQDLIGLDLQTGNPFSVRDQILQICPTEVCAASGGLTP</sequence>
<evidence type="ECO:0000256" key="1">
    <source>
        <dbReference type="SAM" id="Phobius"/>
    </source>
</evidence>
<dbReference type="Pfam" id="PF11721">
    <property type="entry name" value="Malectin"/>
    <property type="match status" value="1"/>
</dbReference>
<reference evidence="3 4" key="1">
    <citation type="journal article" date="2020" name="Nat. Commun.">
        <title>Genome of Tripterygium wilfordii and identification of cytochrome P450 involved in triptolide biosynthesis.</title>
        <authorList>
            <person name="Tu L."/>
            <person name="Su P."/>
            <person name="Zhang Z."/>
            <person name="Gao L."/>
            <person name="Wang J."/>
            <person name="Hu T."/>
            <person name="Zhou J."/>
            <person name="Zhang Y."/>
            <person name="Zhao Y."/>
            <person name="Liu Y."/>
            <person name="Song Y."/>
            <person name="Tong Y."/>
            <person name="Lu Y."/>
            <person name="Yang J."/>
            <person name="Xu C."/>
            <person name="Jia M."/>
            <person name="Peters R.J."/>
            <person name="Huang L."/>
            <person name="Gao W."/>
        </authorList>
    </citation>
    <scope>NUCLEOTIDE SEQUENCE [LARGE SCALE GENOMIC DNA]</scope>
    <source>
        <strain evidence="4">cv. XIE 37</strain>
        <tissue evidence="3">Leaf</tissue>
    </source>
</reference>
<evidence type="ECO:0000259" key="2">
    <source>
        <dbReference type="Pfam" id="PF11721"/>
    </source>
</evidence>
<evidence type="ECO:0000313" key="3">
    <source>
        <dbReference type="EMBL" id="KAF5752537.1"/>
    </source>
</evidence>
<proteinExistence type="predicted"/>
<protein>
    <recommendedName>
        <fullName evidence="2">Malectin domain-containing protein</fullName>
    </recommendedName>
</protein>